<dbReference type="RefSeq" id="XP_067546779.1">
    <property type="nucleotide sequence ID" value="XM_067694460.1"/>
</dbReference>
<dbReference type="GeneID" id="93653928"/>
<keyword evidence="3" id="KW-1185">Reference proteome</keyword>
<comment type="caution">
    <text evidence="2">The sequence shown here is derived from an EMBL/GenBank/DDBJ whole genome shotgun (WGS) entry which is preliminary data.</text>
</comment>
<evidence type="ECO:0000256" key="1">
    <source>
        <dbReference type="SAM" id="MobiDB-lite"/>
    </source>
</evidence>
<dbReference type="AlphaFoldDB" id="A0A8H7ZEU8"/>
<feature type="compositionally biased region" description="Acidic residues" evidence="1">
    <location>
        <begin position="247"/>
        <end position="256"/>
    </location>
</feature>
<evidence type="ECO:0000313" key="2">
    <source>
        <dbReference type="EMBL" id="KAG5417663.1"/>
    </source>
</evidence>
<sequence length="518" mass="58899">MYDLLTNSSQEDQSVTCFNQAFTVDNKENEEYGFALIESALSELKELVSHVYYKDKMSPTQVHPNIHQSTKKSKVKKINNGTAFYPADSLSTTSNVFNSTTHTKKVFTNFQSKSNSQSHKRLMKSRMRMRRDEEDDVATEGAFYPLCFNDEDESDTSIVIESSKMMLARTNKRIQQQRQQQQQQQTRFLPSSQSSINQSNTNSCFNPSVNSFQPPKQRKKSNKIEKVESNKSSLVTGPVKRFATPWDDCEDEDENGSSETDKIGNHLSDGLRITEKINFVFTLPQPEPPMKHTPAVLHIGDDSRNKVKFNNKMEVRRFSDDKCQDFTRVIEGKNRDKKLQRKWSWGSKRRASKEIVEQKPSILKRTGWIPGENITDEVIPLFSPDTQSGRVALHLGIDSDEEDEGENVSNTDVPEEANYATTVRCELWDDGDEEWTPNPKLMADTPVKKFKVHLRRFVNGFKIQGEKLQSLLSLHTSSGIMSGSANQSFTSPDSGEDDSSEEAEGFMTIAPRPMSVRV</sequence>
<dbReference type="OrthoDB" id="4024947at2759"/>
<dbReference type="EMBL" id="JAEOAQ010000007">
    <property type="protein sequence ID" value="KAG5417663.1"/>
    <property type="molecule type" value="Genomic_DNA"/>
</dbReference>
<feature type="compositionally biased region" description="Polar residues" evidence="1">
    <location>
        <begin position="481"/>
        <end position="492"/>
    </location>
</feature>
<feature type="compositionally biased region" description="Polar residues" evidence="1">
    <location>
        <begin position="204"/>
        <end position="214"/>
    </location>
</feature>
<name>A0A8H7ZEU8_9ASCO</name>
<gene>
    <name evidence="2" type="ORF">I9W82_005299</name>
</gene>
<accession>A0A8H7ZEU8</accession>
<protein>
    <submittedName>
        <fullName evidence="2">Uncharacterized protein</fullName>
    </submittedName>
</protein>
<proteinExistence type="predicted"/>
<dbReference type="Proteomes" id="UP000669133">
    <property type="component" value="Unassembled WGS sequence"/>
</dbReference>
<reference evidence="2 3" key="1">
    <citation type="submission" date="2020-12" db="EMBL/GenBank/DDBJ databases">
        <title>Effect of drift, selection, and recombination on the evolution of hybrid genomes in Candida yeast pathogens.</title>
        <authorList>
            <person name="Mixao V."/>
            <person name="Ksiezopolska E."/>
            <person name="Saus E."/>
            <person name="Boekhout T."/>
            <person name="Gacser A."/>
            <person name="Gabaldon T."/>
        </authorList>
    </citation>
    <scope>NUCLEOTIDE SEQUENCE [LARGE SCALE GENOMIC DNA]</scope>
    <source>
        <strain evidence="2 3">BP57</strain>
    </source>
</reference>
<evidence type="ECO:0000313" key="3">
    <source>
        <dbReference type="Proteomes" id="UP000669133"/>
    </source>
</evidence>
<feature type="region of interest" description="Disordered" evidence="1">
    <location>
        <begin position="481"/>
        <end position="518"/>
    </location>
</feature>
<organism evidence="2 3">
    <name type="scientific">Candida metapsilosis</name>
    <dbReference type="NCBI Taxonomy" id="273372"/>
    <lineage>
        <taxon>Eukaryota</taxon>
        <taxon>Fungi</taxon>
        <taxon>Dikarya</taxon>
        <taxon>Ascomycota</taxon>
        <taxon>Saccharomycotina</taxon>
        <taxon>Pichiomycetes</taxon>
        <taxon>Debaryomycetaceae</taxon>
        <taxon>Candida/Lodderomyces clade</taxon>
        <taxon>Candida</taxon>
    </lineage>
</organism>
<feature type="compositionally biased region" description="Low complexity" evidence="1">
    <location>
        <begin position="176"/>
        <end position="203"/>
    </location>
</feature>
<feature type="compositionally biased region" description="Acidic residues" evidence="1">
    <location>
        <begin position="494"/>
        <end position="504"/>
    </location>
</feature>
<feature type="region of interest" description="Disordered" evidence="1">
    <location>
        <begin position="170"/>
        <end position="265"/>
    </location>
</feature>